<name>Q8EP76_OCEIH</name>
<keyword evidence="1" id="KW-0472">Membrane</keyword>
<dbReference type="eggNOG" id="ENOG5033KBP">
    <property type="taxonomic scope" value="Bacteria"/>
</dbReference>
<protein>
    <submittedName>
        <fullName evidence="2">Uncharacterized protein</fullName>
    </submittedName>
</protein>
<organism evidence="2 3">
    <name type="scientific">Oceanobacillus iheyensis (strain DSM 14371 / CIP 107618 / JCM 11309 / KCTC 3954 / HTE831)</name>
    <dbReference type="NCBI Taxonomy" id="221109"/>
    <lineage>
        <taxon>Bacteria</taxon>
        <taxon>Bacillati</taxon>
        <taxon>Bacillota</taxon>
        <taxon>Bacilli</taxon>
        <taxon>Bacillales</taxon>
        <taxon>Bacillaceae</taxon>
        <taxon>Oceanobacillus</taxon>
    </lineage>
</organism>
<proteinExistence type="predicted"/>
<keyword evidence="3" id="KW-1185">Reference proteome</keyword>
<evidence type="ECO:0000313" key="2">
    <source>
        <dbReference type="EMBL" id="BAC14197.1"/>
    </source>
</evidence>
<evidence type="ECO:0000313" key="3">
    <source>
        <dbReference type="Proteomes" id="UP000000822"/>
    </source>
</evidence>
<dbReference type="Proteomes" id="UP000000822">
    <property type="component" value="Chromosome"/>
</dbReference>
<reference evidence="2 3" key="2">
    <citation type="journal article" date="2002" name="Nucleic Acids Res.">
        <title>Genome sequence of Oceanobacillus iheyensis isolated from the Iheya Ridge and its unexpected adaptive capabilities to extreme environments.</title>
        <authorList>
            <person name="Takami H."/>
            <person name="Takaki Y."/>
            <person name="Uchiyama I."/>
        </authorList>
    </citation>
    <scope>NUCLEOTIDE SEQUENCE [LARGE SCALE GENOMIC DNA]</scope>
    <source>
        <strain evidence="3">DSM 14371 / CIP 107618 / JCM 11309 / KCTC 3954 / HTE831</strain>
    </source>
</reference>
<evidence type="ECO:0000256" key="1">
    <source>
        <dbReference type="SAM" id="Phobius"/>
    </source>
</evidence>
<accession>Q8EP76</accession>
<keyword evidence="1" id="KW-1133">Transmembrane helix</keyword>
<dbReference type="STRING" id="221109.gene:10734489"/>
<dbReference type="EMBL" id="BA000028">
    <property type="protein sequence ID" value="BAC14197.1"/>
    <property type="molecule type" value="Genomic_DNA"/>
</dbReference>
<reference evidence="2 3" key="1">
    <citation type="journal article" date="2001" name="FEMS Microbiol. Lett.">
        <title>Oceanobacillus iheyensis gen. nov., sp. nov., a deep-sea extremely halotolerant and alkaliphilic species isolated from a depth of 1050 m on the Iheya Ridge.</title>
        <authorList>
            <person name="Lu J."/>
            <person name="Nogi Y."/>
            <person name="Takami H."/>
        </authorList>
    </citation>
    <scope>NUCLEOTIDE SEQUENCE [LARGE SCALE GENOMIC DNA]</scope>
    <source>
        <strain evidence="3">DSM 14371 / CIP 107618 / JCM 11309 / KCTC 3954 / HTE831</strain>
    </source>
</reference>
<dbReference type="HOGENOM" id="CLU_206491_1_0_9"/>
<feature type="transmembrane region" description="Helical" evidence="1">
    <location>
        <begin position="31"/>
        <end position="52"/>
    </location>
</feature>
<dbReference type="RefSeq" id="WP_011066635.1">
    <property type="nucleotide sequence ID" value="NC_004193.1"/>
</dbReference>
<dbReference type="AlphaFoldDB" id="Q8EP76"/>
<keyword evidence="1" id="KW-0812">Transmembrane</keyword>
<feature type="transmembrane region" description="Helical" evidence="1">
    <location>
        <begin position="7"/>
        <end position="25"/>
    </location>
</feature>
<dbReference type="OrthoDB" id="1808939at2"/>
<gene>
    <name evidence="2" type="ordered locus">OB2241</name>
</gene>
<sequence length="60" mass="6946">MTEKKWAILIGVIVLLAFSLPFTLLTNIDKWYGSFFIWIVLALIVVICNITLTKNWGKFK</sequence>
<dbReference type="KEGG" id="oih:OB2241"/>